<dbReference type="Proteomes" id="UP000275356">
    <property type="component" value="Unassembled WGS sequence"/>
</dbReference>
<dbReference type="PANTHER" id="PTHR38009:SF1">
    <property type="entry name" value="CONSERVED HYPOTHETICAL PHAGE TAIL PROTEIN"/>
    <property type="match status" value="1"/>
</dbReference>
<accession>A0A3N2DCU9</accession>
<dbReference type="OrthoDB" id="3470895at2"/>
<dbReference type="PANTHER" id="PTHR38009">
    <property type="entry name" value="CONSERVED HYPOTHETICAL PHAGE TAIL PROTEIN"/>
    <property type="match status" value="1"/>
</dbReference>
<protein>
    <submittedName>
        <fullName evidence="1">Phage tail-like protein</fullName>
    </submittedName>
</protein>
<dbReference type="AlphaFoldDB" id="A0A3N2DCU9"/>
<reference evidence="1 2" key="1">
    <citation type="submission" date="2018-11" db="EMBL/GenBank/DDBJ databases">
        <title>Sequencing the genomes of 1000 actinobacteria strains.</title>
        <authorList>
            <person name="Klenk H.-P."/>
        </authorList>
    </citation>
    <scope>NUCLEOTIDE SEQUENCE [LARGE SCALE GENOMIC DNA]</scope>
    <source>
        <strain evidence="1 2">DSM 13521</strain>
    </source>
</reference>
<organism evidence="1 2">
    <name type="scientific">Salana multivorans</name>
    <dbReference type="NCBI Taxonomy" id="120377"/>
    <lineage>
        <taxon>Bacteria</taxon>
        <taxon>Bacillati</taxon>
        <taxon>Actinomycetota</taxon>
        <taxon>Actinomycetes</taxon>
        <taxon>Micrococcales</taxon>
        <taxon>Beutenbergiaceae</taxon>
        <taxon>Salana</taxon>
    </lineage>
</organism>
<proteinExistence type="predicted"/>
<dbReference type="InterPro" id="IPR010667">
    <property type="entry name" value="Phage_T4_Gp19"/>
</dbReference>
<sequence>MPLPDQYDLAAGYSFSVTIDGVQVPHVMEVSGIKAEVEKIEYKQQASDGKFIVRQMMGRIKPGEIKVKRGLTDSTTVTDWFKMVFEGKLQDARKTAEVAIYSSDGTVIKRVNYTNVWIKDVELGGSLKAGSTEPLTESFTMCWDEMEFAQ</sequence>
<dbReference type="InterPro" id="IPR011747">
    <property type="entry name" value="CHP02241"/>
</dbReference>
<evidence type="ECO:0000313" key="2">
    <source>
        <dbReference type="Proteomes" id="UP000275356"/>
    </source>
</evidence>
<keyword evidence="2" id="KW-1185">Reference proteome</keyword>
<evidence type="ECO:0000313" key="1">
    <source>
        <dbReference type="EMBL" id="ROR97611.1"/>
    </source>
</evidence>
<gene>
    <name evidence="1" type="ORF">EDD28_2212</name>
</gene>
<dbReference type="Pfam" id="PF06841">
    <property type="entry name" value="Phage_T4_gp19"/>
    <property type="match status" value="1"/>
</dbReference>
<dbReference type="NCBIfam" id="TIGR02241">
    <property type="entry name" value="conserved hypothetical phage tail region protein"/>
    <property type="match status" value="1"/>
</dbReference>
<dbReference type="GO" id="GO:0005198">
    <property type="term" value="F:structural molecule activity"/>
    <property type="evidence" value="ECO:0007669"/>
    <property type="project" value="InterPro"/>
</dbReference>
<dbReference type="RefSeq" id="WP_123739632.1">
    <property type="nucleotide sequence ID" value="NZ_CALFQU010000006.1"/>
</dbReference>
<comment type="caution">
    <text evidence="1">The sequence shown here is derived from an EMBL/GenBank/DDBJ whole genome shotgun (WGS) entry which is preliminary data.</text>
</comment>
<dbReference type="EMBL" id="RKHQ01000001">
    <property type="protein sequence ID" value="ROR97611.1"/>
    <property type="molecule type" value="Genomic_DNA"/>
</dbReference>
<name>A0A3N2DCU9_9MICO</name>